<evidence type="ECO:0000313" key="3">
    <source>
        <dbReference type="Proteomes" id="UP000176850"/>
    </source>
</evidence>
<gene>
    <name evidence="2" type="ORF">A2799_00375</name>
</gene>
<protein>
    <submittedName>
        <fullName evidence="2">Uncharacterized protein</fullName>
    </submittedName>
</protein>
<dbReference type="Pfam" id="PF18901">
    <property type="entry name" value="DUF5657"/>
    <property type="match status" value="1"/>
</dbReference>
<dbReference type="EMBL" id="MFZH01000009">
    <property type="protein sequence ID" value="OGK19578.1"/>
    <property type="molecule type" value="Genomic_DNA"/>
</dbReference>
<sequence length="78" mass="8984">MIGFILAYLHYPNLLSVFIKLFGITLSMLYILFSLVIIRQISQLRVSIEVHDNGLLDLLGKMQLIFAIILFIYSIIIL</sequence>
<feature type="transmembrane region" description="Helical" evidence="1">
    <location>
        <begin position="58"/>
        <end position="77"/>
    </location>
</feature>
<accession>A0A1F7GKV8</accession>
<keyword evidence="1" id="KW-0472">Membrane</keyword>
<keyword evidence="1" id="KW-1133">Transmembrane helix</keyword>
<feature type="transmembrane region" description="Helical" evidence="1">
    <location>
        <begin position="17"/>
        <end position="38"/>
    </location>
</feature>
<dbReference type="Proteomes" id="UP000176850">
    <property type="component" value="Unassembled WGS sequence"/>
</dbReference>
<proteinExistence type="predicted"/>
<reference evidence="2 3" key="1">
    <citation type="journal article" date="2016" name="Nat. Commun.">
        <title>Thousands of microbial genomes shed light on interconnected biogeochemical processes in an aquifer system.</title>
        <authorList>
            <person name="Anantharaman K."/>
            <person name="Brown C.T."/>
            <person name="Hug L.A."/>
            <person name="Sharon I."/>
            <person name="Castelle C.J."/>
            <person name="Probst A.J."/>
            <person name="Thomas B.C."/>
            <person name="Singh A."/>
            <person name="Wilkins M.J."/>
            <person name="Karaoz U."/>
            <person name="Brodie E.L."/>
            <person name="Williams K.H."/>
            <person name="Hubbard S.S."/>
            <person name="Banfield J.F."/>
        </authorList>
    </citation>
    <scope>NUCLEOTIDE SEQUENCE [LARGE SCALE GENOMIC DNA]</scope>
</reference>
<comment type="caution">
    <text evidence="2">The sequence shown here is derived from an EMBL/GenBank/DDBJ whole genome shotgun (WGS) entry which is preliminary data.</text>
</comment>
<evidence type="ECO:0000313" key="2">
    <source>
        <dbReference type="EMBL" id="OGK19578.1"/>
    </source>
</evidence>
<organism evidence="2 3">
    <name type="scientific">Candidatus Roizmanbacteria bacterium RIFCSPHIGHO2_01_FULL_39_24</name>
    <dbReference type="NCBI Taxonomy" id="1802032"/>
    <lineage>
        <taxon>Bacteria</taxon>
        <taxon>Candidatus Roizmaniibacteriota</taxon>
    </lineage>
</organism>
<evidence type="ECO:0000256" key="1">
    <source>
        <dbReference type="SAM" id="Phobius"/>
    </source>
</evidence>
<name>A0A1F7GKV8_9BACT</name>
<dbReference type="InterPro" id="IPR043716">
    <property type="entry name" value="DUF5657"/>
</dbReference>
<keyword evidence="1" id="KW-0812">Transmembrane</keyword>
<dbReference type="AlphaFoldDB" id="A0A1F7GKV8"/>